<keyword evidence="2" id="KW-1185">Reference proteome</keyword>
<accession>A0AAE1AVT0</accession>
<evidence type="ECO:0000313" key="1">
    <source>
        <dbReference type="EMBL" id="KAK3794808.1"/>
    </source>
</evidence>
<sequence>MVRDIGNMVAPPGLFSLFGSDRIDIDTDVILSPNLNQKMGADAQACWRGRVRRPDDVEDVDWGGGDTRWLWTSRGKVALVVPVVVTSSARLERVLVVAVDPRGP</sequence>
<dbReference type="EMBL" id="JAWDGP010001092">
    <property type="protein sequence ID" value="KAK3794808.1"/>
    <property type="molecule type" value="Genomic_DNA"/>
</dbReference>
<evidence type="ECO:0000313" key="2">
    <source>
        <dbReference type="Proteomes" id="UP001283361"/>
    </source>
</evidence>
<gene>
    <name evidence="1" type="ORF">RRG08_054447</name>
</gene>
<dbReference type="AlphaFoldDB" id="A0AAE1AVT0"/>
<protein>
    <submittedName>
        <fullName evidence="1">Uncharacterized protein</fullName>
    </submittedName>
</protein>
<organism evidence="1 2">
    <name type="scientific">Elysia crispata</name>
    <name type="common">lettuce slug</name>
    <dbReference type="NCBI Taxonomy" id="231223"/>
    <lineage>
        <taxon>Eukaryota</taxon>
        <taxon>Metazoa</taxon>
        <taxon>Spiralia</taxon>
        <taxon>Lophotrochozoa</taxon>
        <taxon>Mollusca</taxon>
        <taxon>Gastropoda</taxon>
        <taxon>Heterobranchia</taxon>
        <taxon>Euthyneura</taxon>
        <taxon>Panpulmonata</taxon>
        <taxon>Sacoglossa</taxon>
        <taxon>Placobranchoidea</taxon>
        <taxon>Plakobranchidae</taxon>
        <taxon>Elysia</taxon>
    </lineage>
</organism>
<dbReference type="Proteomes" id="UP001283361">
    <property type="component" value="Unassembled WGS sequence"/>
</dbReference>
<proteinExistence type="predicted"/>
<reference evidence="1" key="1">
    <citation type="journal article" date="2023" name="G3 (Bethesda)">
        <title>A reference genome for the long-term kleptoplast-retaining sea slug Elysia crispata morphotype clarki.</title>
        <authorList>
            <person name="Eastman K.E."/>
            <person name="Pendleton A.L."/>
            <person name="Shaikh M.A."/>
            <person name="Suttiyut T."/>
            <person name="Ogas R."/>
            <person name="Tomko P."/>
            <person name="Gavelis G."/>
            <person name="Widhalm J.R."/>
            <person name="Wisecaver J.H."/>
        </authorList>
    </citation>
    <scope>NUCLEOTIDE SEQUENCE</scope>
    <source>
        <strain evidence="1">ECLA1</strain>
    </source>
</reference>
<comment type="caution">
    <text evidence="1">The sequence shown here is derived from an EMBL/GenBank/DDBJ whole genome shotgun (WGS) entry which is preliminary data.</text>
</comment>
<name>A0AAE1AVT0_9GAST</name>